<feature type="non-terminal residue" evidence="1">
    <location>
        <position position="86"/>
    </location>
</feature>
<reference evidence="1 2" key="1">
    <citation type="submission" date="2021-06" db="EMBL/GenBank/DDBJ databases">
        <authorList>
            <person name="Kallberg Y."/>
            <person name="Tangrot J."/>
            <person name="Rosling A."/>
        </authorList>
    </citation>
    <scope>NUCLEOTIDE SEQUENCE [LARGE SCALE GENOMIC DNA]</scope>
    <source>
        <strain evidence="1 2">120-4 pot B 10/14</strain>
    </source>
</reference>
<protein>
    <submittedName>
        <fullName evidence="1">39259_t:CDS:1</fullName>
    </submittedName>
</protein>
<dbReference type="Proteomes" id="UP000789901">
    <property type="component" value="Unassembled WGS sequence"/>
</dbReference>
<organism evidence="1 2">
    <name type="scientific">Gigaspora margarita</name>
    <dbReference type="NCBI Taxonomy" id="4874"/>
    <lineage>
        <taxon>Eukaryota</taxon>
        <taxon>Fungi</taxon>
        <taxon>Fungi incertae sedis</taxon>
        <taxon>Mucoromycota</taxon>
        <taxon>Glomeromycotina</taxon>
        <taxon>Glomeromycetes</taxon>
        <taxon>Diversisporales</taxon>
        <taxon>Gigasporaceae</taxon>
        <taxon>Gigaspora</taxon>
    </lineage>
</organism>
<sequence length="86" mass="9878">MKYYYERRLLGIEQSHPGHIRIAKRFLCPGWEAIDAENIRQSEINMEFLVPSQKKGTALFYTVNIELYICICFIGLSGAPCKHQGA</sequence>
<proteinExistence type="predicted"/>
<dbReference type="EMBL" id="CAJVQB010154968">
    <property type="protein sequence ID" value="CAG8855973.1"/>
    <property type="molecule type" value="Genomic_DNA"/>
</dbReference>
<accession>A0ABN7XNN7</accession>
<name>A0ABN7XNN7_GIGMA</name>
<keyword evidence="2" id="KW-1185">Reference proteome</keyword>
<evidence type="ECO:0000313" key="2">
    <source>
        <dbReference type="Proteomes" id="UP000789901"/>
    </source>
</evidence>
<evidence type="ECO:0000313" key="1">
    <source>
        <dbReference type="EMBL" id="CAG8855973.1"/>
    </source>
</evidence>
<gene>
    <name evidence="1" type="ORF">GMARGA_LOCUS44794</name>
</gene>
<comment type="caution">
    <text evidence="1">The sequence shown here is derived from an EMBL/GenBank/DDBJ whole genome shotgun (WGS) entry which is preliminary data.</text>
</comment>